<sequence>MNKLQRVDHFERGSYPHKYVAIMKDGKKVRFGHQEYEHYRDSVPRSLGGGQWSHRDHGDSARRKNYRSRHGGVKTKSGTPAYKVKYSPSWFSYHFLW</sequence>
<dbReference type="EMBL" id="MN739203">
    <property type="protein sequence ID" value="QHS93404.1"/>
    <property type="molecule type" value="Genomic_DNA"/>
</dbReference>
<organism evidence="2">
    <name type="scientific">viral metagenome</name>
    <dbReference type="NCBI Taxonomy" id="1070528"/>
    <lineage>
        <taxon>unclassified sequences</taxon>
        <taxon>metagenomes</taxon>
        <taxon>organismal metagenomes</taxon>
    </lineage>
</organism>
<protein>
    <submittedName>
        <fullName evidence="2">Uncharacterized protein</fullName>
    </submittedName>
</protein>
<name>A0A6C0BP36_9ZZZZ</name>
<proteinExistence type="predicted"/>
<feature type="compositionally biased region" description="Basic residues" evidence="1">
    <location>
        <begin position="63"/>
        <end position="73"/>
    </location>
</feature>
<feature type="compositionally biased region" description="Basic and acidic residues" evidence="1">
    <location>
        <begin position="53"/>
        <end position="62"/>
    </location>
</feature>
<feature type="region of interest" description="Disordered" evidence="1">
    <location>
        <begin position="42"/>
        <end position="78"/>
    </location>
</feature>
<evidence type="ECO:0000256" key="1">
    <source>
        <dbReference type="SAM" id="MobiDB-lite"/>
    </source>
</evidence>
<reference evidence="2" key="1">
    <citation type="journal article" date="2020" name="Nature">
        <title>Giant virus diversity and host interactions through global metagenomics.</title>
        <authorList>
            <person name="Schulz F."/>
            <person name="Roux S."/>
            <person name="Paez-Espino D."/>
            <person name="Jungbluth S."/>
            <person name="Walsh D.A."/>
            <person name="Denef V.J."/>
            <person name="McMahon K.D."/>
            <person name="Konstantinidis K.T."/>
            <person name="Eloe-Fadrosh E.A."/>
            <person name="Kyrpides N.C."/>
            <person name="Woyke T."/>
        </authorList>
    </citation>
    <scope>NUCLEOTIDE SEQUENCE</scope>
    <source>
        <strain evidence="2">GVMAG-M-3300017989-17</strain>
    </source>
</reference>
<evidence type="ECO:0000313" key="2">
    <source>
        <dbReference type="EMBL" id="QHS93404.1"/>
    </source>
</evidence>
<dbReference type="AlphaFoldDB" id="A0A6C0BP36"/>
<accession>A0A6C0BP36</accession>